<dbReference type="Proteomes" id="UP001165064">
    <property type="component" value="Unassembled WGS sequence"/>
</dbReference>
<name>A0ACB5SW81_AMBMO</name>
<evidence type="ECO:0000313" key="1">
    <source>
        <dbReference type="EMBL" id="GME74981.1"/>
    </source>
</evidence>
<accession>A0ACB5SW81</accession>
<sequence length="347" mass="39643">MESKIAKRGKKKNSKKSNSKSSNSKSISKSSSPEIPDSSSSKTTSSTSKNTSDSSISKLHNKEKSDELDSPKSTKVEDAKADDSEDTTGKSKINWKSHLTTTTKYLLPILITIIGSYLRYYKLDSQKQIVWDEAHFAKFGAYYVRHEFYHDVHPPLGKMLIGLSEYLWGNVISDNEFMFESGKMYPKTINYAAMRTVQCVFSSAMVLVCSLTAQLIGFKNWFWSSLLVSMLCCFENSFIVLGKFVLLDSMLLFFTATTFYCLVKLHSLRHQEFTRTWKLWMYLTGFSIGCVCSVKWVGLFVTAVVGVYVVVDLWLKFWDFVSRSISRCCTSQVMDHHQCQHYSKPIY</sequence>
<comment type="caution">
    <text evidence="1">The sequence shown here is derived from an EMBL/GenBank/DDBJ whole genome shotgun (WGS) entry which is preliminary data.</text>
</comment>
<dbReference type="EMBL" id="BSXS01001073">
    <property type="protein sequence ID" value="GME74981.1"/>
    <property type="molecule type" value="Genomic_DNA"/>
</dbReference>
<protein>
    <submittedName>
        <fullName evidence="1">Unnamed protein product</fullName>
    </submittedName>
</protein>
<keyword evidence="2" id="KW-1185">Reference proteome</keyword>
<proteinExistence type="predicted"/>
<evidence type="ECO:0000313" key="2">
    <source>
        <dbReference type="Proteomes" id="UP001165064"/>
    </source>
</evidence>
<gene>
    <name evidence="1" type="ORF">Amon02_000197700</name>
</gene>
<reference evidence="1" key="1">
    <citation type="submission" date="2023-04" db="EMBL/GenBank/DDBJ databases">
        <title>Ambrosiozyma monospora NBRC 10751.</title>
        <authorList>
            <person name="Ichikawa N."/>
            <person name="Sato H."/>
            <person name="Tonouchi N."/>
        </authorList>
    </citation>
    <scope>NUCLEOTIDE SEQUENCE</scope>
    <source>
        <strain evidence="1">NBRC 10751</strain>
    </source>
</reference>
<organism evidence="1 2">
    <name type="scientific">Ambrosiozyma monospora</name>
    <name type="common">Yeast</name>
    <name type="synonym">Endomycopsis monosporus</name>
    <dbReference type="NCBI Taxonomy" id="43982"/>
    <lineage>
        <taxon>Eukaryota</taxon>
        <taxon>Fungi</taxon>
        <taxon>Dikarya</taxon>
        <taxon>Ascomycota</taxon>
        <taxon>Saccharomycotina</taxon>
        <taxon>Pichiomycetes</taxon>
        <taxon>Pichiales</taxon>
        <taxon>Pichiaceae</taxon>
        <taxon>Ambrosiozyma</taxon>
    </lineage>
</organism>